<keyword evidence="3" id="KW-1185">Reference proteome</keyword>
<evidence type="ECO:0000313" key="3">
    <source>
        <dbReference type="Proteomes" id="UP000188929"/>
    </source>
</evidence>
<dbReference type="Pfam" id="PF13380">
    <property type="entry name" value="CoA_binding_2"/>
    <property type="match status" value="1"/>
</dbReference>
<dbReference type="InterPro" id="IPR003781">
    <property type="entry name" value="CoA-bd"/>
</dbReference>
<name>A0A1V2IAD0_9ACTN</name>
<reference evidence="3" key="1">
    <citation type="submission" date="2016-10" db="EMBL/GenBank/DDBJ databases">
        <title>Frankia sp. NRRL B-16386 Genome sequencing.</title>
        <authorList>
            <person name="Ghodhbane-Gtari F."/>
            <person name="Swanson E."/>
            <person name="Gueddou A."/>
            <person name="Hezbri K."/>
            <person name="Ktari K."/>
            <person name="Nouioui I."/>
            <person name="Morris K."/>
            <person name="Simpson S."/>
            <person name="Abebe-Akele F."/>
            <person name="Thomas K."/>
            <person name="Gtari M."/>
            <person name="Tisa L.S."/>
        </authorList>
    </citation>
    <scope>NUCLEOTIDE SEQUENCE [LARGE SCALE GENOMIC DNA]</scope>
    <source>
        <strain evidence="3">NRRL B-16386</strain>
    </source>
</reference>
<proteinExistence type="predicted"/>
<feature type="domain" description="CoA-binding" evidence="1">
    <location>
        <begin position="24"/>
        <end position="116"/>
    </location>
</feature>
<organism evidence="2 3">
    <name type="scientific">Pseudofrankia asymbiotica</name>
    <dbReference type="NCBI Taxonomy" id="1834516"/>
    <lineage>
        <taxon>Bacteria</taxon>
        <taxon>Bacillati</taxon>
        <taxon>Actinomycetota</taxon>
        <taxon>Actinomycetes</taxon>
        <taxon>Frankiales</taxon>
        <taxon>Frankiaceae</taxon>
        <taxon>Pseudofrankia</taxon>
    </lineage>
</organism>
<dbReference type="STRING" id="1834516.BL253_19820"/>
<dbReference type="Gene3D" id="3.40.50.720">
    <property type="entry name" value="NAD(P)-binding Rossmann-like Domain"/>
    <property type="match status" value="1"/>
</dbReference>
<dbReference type="SMART" id="SM00881">
    <property type="entry name" value="CoA_binding"/>
    <property type="match status" value="1"/>
</dbReference>
<sequence length="147" mass="15953">MTGARMVVAIGVRYGDDETVRSLLVDTETWAVVGLSDNRARTAYQIAHYLREHGKRVIPVHPSKAEFEGEPGYARVTDIPFKVDVVDVFVRSELAGPVVDDAIAAGAGALWLQLGVRDEAAAARAEKAGLRVVMDTCPKIEAHLANW</sequence>
<dbReference type="Proteomes" id="UP000188929">
    <property type="component" value="Unassembled WGS sequence"/>
</dbReference>
<gene>
    <name evidence="2" type="ORF">BL253_19820</name>
</gene>
<dbReference type="InterPro" id="IPR036291">
    <property type="entry name" value="NAD(P)-bd_dom_sf"/>
</dbReference>
<accession>A0A1V2IAD0</accession>
<comment type="caution">
    <text evidence="2">The sequence shown here is derived from an EMBL/GenBank/DDBJ whole genome shotgun (WGS) entry which is preliminary data.</text>
</comment>
<protein>
    <submittedName>
        <fullName evidence="2">CoA-binding protein</fullName>
    </submittedName>
</protein>
<dbReference type="PANTHER" id="PTHR33303:SF2">
    <property type="entry name" value="COA-BINDING DOMAIN-CONTAINING PROTEIN"/>
    <property type="match status" value="1"/>
</dbReference>
<dbReference type="PANTHER" id="PTHR33303">
    <property type="entry name" value="CYTOPLASMIC PROTEIN-RELATED"/>
    <property type="match status" value="1"/>
</dbReference>
<dbReference type="AlphaFoldDB" id="A0A1V2IAD0"/>
<evidence type="ECO:0000259" key="1">
    <source>
        <dbReference type="SMART" id="SM00881"/>
    </source>
</evidence>
<dbReference type="EMBL" id="MOMC01000040">
    <property type="protein sequence ID" value="ONH28430.1"/>
    <property type="molecule type" value="Genomic_DNA"/>
</dbReference>
<evidence type="ECO:0000313" key="2">
    <source>
        <dbReference type="EMBL" id="ONH28430.1"/>
    </source>
</evidence>
<dbReference type="SUPFAM" id="SSF51735">
    <property type="entry name" value="NAD(P)-binding Rossmann-fold domains"/>
    <property type="match status" value="1"/>
</dbReference>